<name>A0A143HQK7_MICTH</name>
<dbReference type="Proteomes" id="UP000076077">
    <property type="component" value="Chromosome"/>
</dbReference>
<dbReference type="OrthoDB" id="270177at2"/>
<dbReference type="InterPro" id="IPR036271">
    <property type="entry name" value="Tet_transcr_reg_TetR-rel_C_sf"/>
</dbReference>
<dbReference type="InterPro" id="IPR050109">
    <property type="entry name" value="HTH-type_TetR-like_transc_reg"/>
</dbReference>
<dbReference type="AlphaFoldDB" id="A0A143HQK7"/>
<evidence type="ECO:0000313" key="6">
    <source>
        <dbReference type="EMBL" id="AMX03786.1"/>
    </source>
</evidence>
<dbReference type="PANTHER" id="PTHR30055:SF146">
    <property type="entry name" value="HTH-TYPE TRANSCRIPTIONAL DUAL REGULATOR CECR"/>
    <property type="match status" value="1"/>
</dbReference>
<evidence type="ECO:0000256" key="4">
    <source>
        <dbReference type="PROSITE-ProRule" id="PRU00335"/>
    </source>
</evidence>
<dbReference type="FunFam" id="1.10.10.60:FF:000141">
    <property type="entry name" value="TetR family transcriptional regulator"/>
    <property type="match status" value="1"/>
</dbReference>
<dbReference type="InterPro" id="IPR039536">
    <property type="entry name" value="TetR_C_Proteobacteria"/>
</dbReference>
<dbReference type="InterPro" id="IPR001647">
    <property type="entry name" value="HTH_TetR"/>
</dbReference>
<feature type="DNA-binding region" description="H-T-H motif" evidence="4">
    <location>
        <begin position="31"/>
        <end position="50"/>
    </location>
</feature>
<evidence type="ECO:0000256" key="2">
    <source>
        <dbReference type="ARBA" id="ARBA00023125"/>
    </source>
</evidence>
<evidence type="ECO:0000313" key="7">
    <source>
        <dbReference type="EMBL" id="MCX2803248.1"/>
    </source>
</evidence>
<keyword evidence="3" id="KW-0804">Transcription</keyword>
<protein>
    <submittedName>
        <fullName evidence="6">TetR family transcriptional regulator</fullName>
    </submittedName>
    <submittedName>
        <fullName evidence="7">TetR/AcrR family transcriptional regulator</fullName>
    </submittedName>
</protein>
<dbReference type="Pfam" id="PF14246">
    <property type="entry name" value="TetR_C_7"/>
    <property type="match status" value="1"/>
</dbReference>
<dbReference type="Proteomes" id="UP001209730">
    <property type="component" value="Unassembled WGS sequence"/>
</dbReference>
<organism evidence="6 8">
    <name type="scientific">Microbulbifer thermotolerans</name>
    <dbReference type="NCBI Taxonomy" id="252514"/>
    <lineage>
        <taxon>Bacteria</taxon>
        <taxon>Pseudomonadati</taxon>
        <taxon>Pseudomonadota</taxon>
        <taxon>Gammaproteobacteria</taxon>
        <taxon>Cellvibrionales</taxon>
        <taxon>Microbulbiferaceae</taxon>
        <taxon>Microbulbifer</taxon>
    </lineage>
</organism>
<reference evidence="6" key="2">
    <citation type="submission" date="2016-03" db="EMBL/GenBank/DDBJ databases">
        <authorList>
            <person name="Ploux O."/>
        </authorList>
    </citation>
    <scope>NUCLEOTIDE SEQUENCE [LARGE SCALE GENOMIC DNA]</scope>
    <source>
        <strain evidence="6">DAU221</strain>
    </source>
</reference>
<accession>A0A143HQK7</accession>
<reference evidence="7" key="3">
    <citation type="submission" date="2022-11" db="EMBL/GenBank/DDBJ databases">
        <title>Chitin-degrading and fungicidal potential of chitinolytic bacterial strains from marine environment of the Pacific Ocean regions.</title>
        <authorList>
            <person name="Pentekhina I."/>
            <person name="Nedashkovskaya O."/>
            <person name="Seitkalieva A."/>
            <person name="Podvolotskaya A."/>
            <person name="Tekutyeva L."/>
            <person name="Balabanova L."/>
        </authorList>
    </citation>
    <scope>NUCLEOTIDE SEQUENCE</scope>
    <source>
        <strain evidence="7">KMM 6838</strain>
    </source>
</reference>
<dbReference type="PANTHER" id="PTHR30055">
    <property type="entry name" value="HTH-TYPE TRANSCRIPTIONAL REGULATOR RUTR"/>
    <property type="match status" value="1"/>
</dbReference>
<proteinExistence type="predicted"/>
<keyword evidence="2 4" id="KW-0238">DNA-binding</keyword>
<dbReference type="Pfam" id="PF00440">
    <property type="entry name" value="TetR_N"/>
    <property type="match status" value="1"/>
</dbReference>
<gene>
    <name evidence="6" type="ORF">A3224_15385</name>
    <name evidence="7" type="ORF">OQJ68_15765</name>
</gene>
<dbReference type="PRINTS" id="PR00455">
    <property type="entry name" value="HTHTETR"/>
</dbReference>
<dbReference type="GO" id="GO:0000976">
    <property type="term" value="F:transcription cis-regulatory region binding"/>
    <property type="evidence" value="ECO:0007669"/>
    <property type="project" value="TreeGrafter"/>
</dbReference>
<dbReference type="RefSeq" id="WP_067156651.1">
    <property type="nucleotide sequence ID" value="NZ_CP014864.1"/>
</dbReference>
<dbReference type="Gene3D" id="1.10.357.10">
    <property type="entry name" value="Tetracycline Repressor, domain 2"/>
    <property type="match status" value="1"/>
</dbReference>
<keyword evidence="1" id="KW-0805">Transcription regulation</keyword>
<sequence length="208" mass="22658">MSQTIATDDKSLCVLKAASQVFLEHGFNAATTDMIQQAAGVSKATLYSRYPKKEALFAAVIEYQCSRFTRRVQQIEVTPGNIRKVLLEIGRTYLSLLLSYESLALFRVVVAVADKFPHLARTFYTSGPGTMTKVLAAHLEKAANAGEIDVQVIGLEAAATLFTGMLRGEAQLIALTHPESQASEAQIDQWVNQAVTTFLRAYGNADIA</sequence>
<dbReference type="STRING" id="252514.A3224_15385"/>
<dbReference type="InterPro" id="IPR009057">
    <property type="entry name" value="Homeodomain-like_sf"/>
</dbReference>
<dbReference type="GO" id="GO:0003700">
    <property type="term" value="F:DNA-binding transcription factor activity"/>
    <property type="evidence" value="ECO:0007669"/>
    <property type="project" value="TreeGrafter"/>
</dbReference>
<dbReference type="KEGG" id="mthd:A3224_15385"/>
<dbReference type="SUPFAM" id="SSF48498">
    <property type="entry name" value="Tetracyclin repressor-like, C-terminal domain"/>
    <property type="match status" value="1"/>
</dbReference>
<reference evidence="8" key="1">
    <citation type="submission" date="2016-03" db="EMBL/GenBank/DDBJ databases">
        <authorList>
            <person name="Lee Y.-S."/>
            <person name="Choi Y.-L."/>
        </authorList>
    </citation>
    <scope>NUCLEOTIDE SEQUENCE [LARGE SCALE GENOMIC DNA]</scope>
    <source>
        <strain evidence="8">DAU221</strain>
    </source>
</reference>
<evidence type="ECO:0000256" key="3">
    <source>
        <dbReference type="ARBA" id="ARBA00023163"/>
    </source>
</evidence>
<evidence type="ECO:0000259" key="5">
    <source>
        <dbReference type="PROSITE" id="PS50977"/>
    </source>
</evidence>
<evidence type="ECO:0000256" key="1">
    <source>
        <dbReference type="ARBA" id="ARBA00023015"/>
    </source>
</evidence>
<dbReference type="EMBL" id="CP014864">
    <property type="protein sequence ID" value="AMX03786.1"/>
    <property type="molecule type" value="Genomic_DNA"/>
</dbReference>
<dbReference type="SUPFAM" id="SSF46689">
    <property type="entry name" value="Homeodomain-like"/>
    <property type="match status" value="1"/>
</dbReference>
<dbReference type="PROSITE" id="PS50977">
    <property type="entry name" value="HTH_TETR_2"/>
    <property type="match status" value="1"/>
</dbReference>
<dbReference type="Gene3D" id="1.10.10.60">
    <property type="entry name" value="Homeodomain-like"/>
    <property type="match status" value="1"/>
</dbReference>
<dbReference type="GeneID" id="76609411"/>
<feature type="domain" description="HTH tetR-type" evidence="5">
    <location>
        <begin position="8"/>
        <end position="68"/>
    </location>
</feature>
<keyword evidence="8" id="KW-1185">Reference proteome</keyword>
<evidence type="ECO:0000313" key="8">
    <source>
        <dbReference type="Proteomes" id="UP000076077"/>
    </source>
</evidence>
<dbReference type="EMBL" id="JAPHQB010000039">
    <property type="protein sequence ID" value="MCX2803248.1"/>
    <property type="molecule type" value="Genomic_DNA"/>
</dbReference>